<dbReference type="RefSeq" id="WP_120041737.1">
    <property type="nucleotide sequence ID" value="NZ_QZFU01000019.1"/>
</dbReference>
<keyword evidence="2" id="KW-1133">Transmembrane helix</keyword>
<feature type="domain" description="PBP" evidence="3">
    <location>
        <begin position="232"/>
        <end position="482"/>
    </location>
</feature>
<feature type="transmembrane region" description="Helical" evidence="2">
    <location>
        <begin position="6"/>
        <end position="30"/>
    </location>
</feature>
<evidence type="ECO:0000313" key="5">
    <source>
        <dbReference type="Proteomes" id="UP000266677"/>
    </source>
</evidence>
<dbReference type="PANTHER" id="PTHR30570:SF1">
    <property type="entry name" value="PHOSPHATE-BINDING PROTEIN PSTS"/>
    <property type="match status" value="1"/>
</dbReference>
<organism evidence="4 5">
    <name type="scientific">Nocardia panacis</name>
    <dbReference type="NCBI Taxonomy" id="2340916"/>
    <lineage>
        <taxon>Bacteria</taxon>
        <taxon>Bacillati</taxon>
        <taxon>Actinomycetota</taxon>
        <taxon>Actinomycetes</taxon>
        <taxon>Mycobacteriales</taxon>
        <taxon>Nocardiaceae</taxon>
        <taxon>Nocardia</taxon>
    </lineage>
</organism>
<gene>
    <name evidence="4" type="ORF">D5S18_16070</name>
</gene>
<keyword evidence="1" id="KW-0732">Signal</keyword>
<evidence type="ECO:0000256" key="1">
    <source>
        <dbReference type="ARBA" id="ARBA00022729"/>
    </source>
</evidence>
<dbReference type="OrthoDB" id="9790048at2"/>
<proteinExistence type="predicted"/>
<dbReference type="Pfam" id="PF12849">
    <property type="entry name" value="PBP_like_2"/>
    <property type="match status" value="1"/>
</dbReference>
<protein>
    <submittedName>
        <fullName evidence="4">Phosphate-binding protein</fullName>
    </submittedName>
</protein>
<evidence type="ECO:0000313" key="4">
    <source>
        <dbReference type="EMBL" id="RJO74927.1"/>
    </source>
</evidence>
<keyword evidence="5" id="KW-1185">Reference proteome</keyword>
<dbReference type="InterPro" id="IPR024370">
    <property type="entry name" value="PBP_domain"/>
</dbReference>
<dbReference type="EMBL" id="QZFU01000019">
    <property type="protein sequence ID" value="RJO74927.1"/>
    <property type="molecule type" value="Genomic_DNA"/>
</dbReference>
<sequence length="510" mass="54587">MGGSPIEILLALIGIAVPIIAFTWEFVLVGRRRLGYRVQMDTPVTGEIESVFPGVLPQLRPSDDGRSPELKDLSVVLVRIENSGVTTIDPGDYAVPENSRVGLHLQFPQRKVIGMAVTELSDSGLGEFLDLGSGIAVREEAGHTGVIDLPRVQLNRGDHYKILAILQRSVGVGEYPAPQIRGRIRGGRLSETASRTGVSRFTVGLIAFLAVVIAVQYAVGRFDTAPSREPLDCAAGKLTVVGSTAFEPVVRQAADSYRKLCSGSEFAFAMEGSDPGLGRLDEEGKNNPGLVAVTDGAKGVGYPSLRARPLATSLFTMIAHKDVGVHDLTLAQIRDLYAGRIANWNQVGGADLPVRLVNRTHGSGTRDTFEHRLLTEPQPVYPAATCREVRYTAPPSPTHCDTALTKDMLKAVAETPGAIGYAESADAAKTSGIVPLTIEGHTATRESVLDKTYPFWGVEYAYTNGDLPAETLATAFLRYLTDQAGKDVIRSATALPCADLPNPALCQPYS</sequence>
<evidence type="ECO:0000259" key="3">
    <source>
        <dbReference type="Pfam" id="PF12849"/>
    </source>
</evidence>
<dbReference type="PANTHER" id="PTHR30570">
    <property type="entry name" value="PERIPLASMIC PHOSPHATE BINDING COMPONENT OF PHOSPHATE ABC TRANSPORTER"/>
    <property type="match status" value="1"/>
</dbReference>
<dbReference type="SUPFAM" id="SSF53850">
    <property type="entry name" value="Periplasmic binding protein-like II"/>
    <property type="match status" value="1"/>
</dbReference>
<reference evidence="4 5" key="1">
    <citation type="submission" date="2018-09" db="EMBL/GenBank/DDBJ databases">
        <title>YIM PH21274 draft genome.</title>
        <authorList>
            <person name="Miao C."/>
        </authorList>
    </citation>
    <scope>NUCLEOTIDE SEQUENCE [LARGE SCALE GENOMIC DNA]</scope>
    <source>
        <strain evidence="4 5">YIM PH 21724</strain>
    </source>
</reference>
<comment type="caution">
    <text evidence="4">The sequence shown here is derived from an EMBL/GenBank/DDBJ whole genome shotgun (WGS) entry which is preliminary data.</text>
</comment>
<feature type="transmembrane region" description="Helical" evidence="2">
    <location>
        <begin position="198"/>
        <end position="219"/>
    </location>
</feature>
<accession>A0A3A4KZG9</accession>
<keyword evidence="2" id="KW-0472">Membrane</keyword>
<dbReference type="Gene3D" id="3.40.190.10">
    <property type="entry name" value="Periplasmic binding protein-like II"/>
    <property type="match status" value="2"/>
</dbReference>
<dbReference type="InterPro" id="IPR050811">
    <property type="entry name" value="Phosphate_ABC_transporter"/>
</dbReference>
<name>A0A3A4KZG9_9NOCA</name>
<dbReference type="AlphaFoldDB" id="A0A3A4KZG9"/>
<dbReference type="Proteomes" id="UP000266677">
    <property type="component" value="Unassembled WGS sequence"/>
</dbReference>
<keyword evidence="2" id="KW-0812">Transmembrane</keyword>
<evidence type="ECO:0000256" key="2">
    <source>
        <dbReference type="SAM" id="Phobius"/>
    </source>
</evidence>